<reference evidence="8" key="1">
    <citation type="submission" date="2023-10" db="EMBL/GenBank/DDBJ databases">
        <title>Genome assemblies of two species of porcelain crab, Petrolisthes cinctipes and Petrolisthes manimaculis (Anomura: Porcellanidae).</title>
        <authorList>
            <person name="Angst P."/>
        </authorList>
    </citation>
    <scope>NUCLEOTIDE SEQUENCE</scope>
    <source>
        <strain evidence="8">PB745_01</strain>
        <tissue evidence="8">Gill</tissue>
    </source>
</reference>
<evidence type="ECO:0000313" key="8">
    <source>
        <dbReference type="EMBL" id="KAK3875132.1"/>
    </source>
</evidence>
<gene>
    <name evidence="8" type="ORF">Pcinc_019985</name>
</gene>
<dbReference type="InterPro" id="IPR002350">
    <property type="entry name" value="Kazal_dom"/>
</dbReference>
<dbReference type="PROSITE" id="PS51465">
    <property type="entry name" value="KAZAL_2"/>
    <property type="match status" value="2"/>
</dbReference>
<accession>A0AAE1FL26</accession>
<dbReference type="Pfam" id="PF07648">
    <property type="entry name" value="Kazal_2"/>
    <property type="match status" value="2"/>
</dbReference>
<name>A0AAE1FL26_PETCI</name>
<keyword evidence="5" id="KW-1015">Disulfide bond</keyword>
<organism evidence="8 9">
    <name type="scientific">Petrolisthes cinctipes</name>
    <name type="common">Flat porcelain crab</name>
    <dbReference type="NCBI Taxonomy" id="88211"/>
    <lineage>
        <taxon>Eukaryota</taxon>
        <taxon>Metazoa</taxon>
        <taxon>Ecdysozoa</taxon>
        <taxon>Arthropoda</taxon>
        <taxon>Crustacea</taxon>
        <taxon>Multicrustacea</taxon>
        <taxon>Malacostraca</taxon>
        <taxon>Eumalacostraca</taxon>
        <taxon>Eucarida</taxon>
        <taxon>Decapoda</taxon>
        <taxon>Pleocyemata</taxon>
        <taxon>Anomura</taxon>
        <taxon>Galatheoidea</taxon>
        <taxon>Porcellanidae</taxon>
        <taxon>Petrolisthes</taxon>
    </lineage>
</organism>
<comment type="caution">
    <text evidence="8">The sequence shown here is derived from an EMBL/GenBank/DDBJ whole genome shotgun (WGS) entry which is preliminary data.</text>
</comment>
<dbReference type="InterPro" id="IPR036201">
    <property type="entry name" value="Pacifastin_dom_sf"/>
</dbReference>
<comment type="similarity">
    <text evidence="6">Belongs to the protease inhibitor I19 family.</text>
</comment>
<evidence type="ECO:0000259" key="7">
    <source>
        <dbReference type="PROSITE" id="PS51465"/>
    </source>
</evidence>
<dbReference type="SUPFAM" id="SSF100895">
    <property type="entry name" value="Kazal-type serine protease inhibitors"/>
    <property type="match status" value="2"/>
</dbReference>
<dbReference type="InterPro" id="IPR050653">
    <property type="entry name" value="Prot_Inhib_GrowthFact_Antg"/>
</dbReference>
<dbReference type="PANTHER" id="PTHR10913">
    <property type="entry name" value="FOLLISTATIN-RELATED"/>
    <property type="match status" value="1"/>
</dbReference>
<dbReference type="CDD" id="cd00104">
    <property type="entry name" value="KAZAL_FS"/>
    <property type="match status" value="2"/>
</dbReference>
<keyword evidence="4" id="KW-0722">Serine protease inhibitor</keyword>
<evidence type="ECO:0000313" key="9">
    <source>
        <dbReference type="Proteomes" id="UP001286313"/>
    </source>
</evidence>
<keyword evidence="9" id="KW-1185">Reference proteome</keyword>
<dbReference type="InterPro" id="IPR008037">
    <property type="entry name" value="Pacifastin_dom"/>
</dbReference>
<keyword evidence="3" id="KW-0646">Protease inhibitor</keyword>
<proteinExistence type="inferred from homology"/>
<dbReference type="Gene3D" id="3.30.60.30">
    <property type="match status" value="2"/>
</dbReference>
<dbReference type="InterPro" id="IPR036058">
    <property type="entry name" value="Kazal_dom_sf"/>
</dbReference>
<evidence type="ECO:0000256" key="4">
    <source>
        <dbReference type="ARBA" id="ARBA00022900"/>
    </source>
</evidence>
<dbReference type="Pfam" id="PF05375">
    <property type="entry name" value="Pacifastin_I"/>
    <property type="match status" value="1"/>
</dbReference>
<dbReference type="Proteomes" id="UP001286313">
    <property type="component" value="Unassembled WGS sequence"/>
</dbReference>
<evidence type="ECO:0000256" key="2">
    <source>
        <dbReference type="ARBA" id="ARBA00022525"/>
    </source>
</evidence>
<dbReference type="SUPFAM" id="SSF57283">
    <property type="entry name" value="PMP inhibitors"/>
    <property type="match status" value="1"/>
</dbReference>
<feature type="domain" description="Kazal-like" evidence="7">
    <location>
        <begin position="68"/>
        <end position="118"/>
    </location>
</feature>
<dbReference type="EMBL" id="JAWQEG010002008">
    <property type="protein sequence ID" value="KAK3875132.1"/>
    <property type="molecule type" value="Genomic_DNA"/>
</dbReference>
<feature type="domain" description="Kazal-like" evidence="7">
    <location>
        <begin position="24"/>
        <end position="67"/>
    </location>
</feature>
<evidence type="ECO:0000256" key="5">
    <source>
        <dbReference type="ARBA" id="ARBA00023157"/>
    </source>
</evidence>
<comment type="subcellular location">
    <subcellularLocation>
        <location evidence="1">Secreted</location>
    </subcellularLocation>
</comment>
<sequence length="171" mass="19093">MSVWVQHDEFRTTLLSDDGGTLVYPETCEETYQPVCACNGRVYNNKCRFQRAQCRDPQLTVIKTGGCSGEPECPDTCEETFEPVCASDGRVFNNMCRFKKAQCCNADLTVQNTGICSETNMCEEGMTWNMDCNRCGCSNGRVLCTQMACGKFNYISDRISLKGTTVDSKKL</sequence>
<dbReference type="PANTHER" id="PTHR10913:SF45">
    <property type="entry name" value="FOLLISTATIN, ISOFORM A-RELATED"/>
    <property type="match status" value="1"/>
</dbReference>
<dbReference type="SMART" id="SM00280">
    <property type="entry name" value="KAZAL"/>
    <property type="match status" value="2"/>
</dbReference>
<protein>
    <recommendedName>
        <fullName evidence="7">Kazal-like domain-containing protein</fullName>
    </recommendedName>
</protein>
<dbReference type="GO" id="GO:0005576">
    <property type="term" value="C:extracellular region"/>
    <property type="evidence" value="ECO:0007669"/>
    <property type="project" value="UniProtKB-SubCell"/>
</dbReference>
<evidence type="ECO:0000256" key="3">
    <source>
        <dbReference type="ARBA" id="ARBA00022690"/>
    </source>
</evidence>
<evidence type="ECO:0000256" key="6">
    <source>
        <dbReference type="ARBA" id="ARBA00029459"/>
    </source>
</evidence>
<evidence type="ECO:0000256" key="1">
    <source>
        <dbReference type="ARBA" id="ARBA00004613"/>
    </source>
</evidence>
<dbReference type="GO" id="GO:0030154">
    <property type="term" value="P:cell differentiation"/>
    <property type="evidence" value="ECO:0007669"/>
    <property type="project" value="TreeGrafter"/>
</dbReference>
<dbReference type="AlphaFoldDB" id="A0AAE1FL26"/>
<keyword evidence="2" id="KW-0964">Secreted</keyword>
<dbReference type="GO" id="GO:0030414">
    <property type="term" value="F:peptidase inhibitor activity"/>
    <property type="evidence" value="ECO:0007669"/>
    <property type="project" value="InterPro"/>
</dbReference>